<keyword evidence="7" id="KW-1185">Reference proteome</keyword>
<name>A0A6G0VUU7_APHCR</name>
<proteinExistence type="inferred from homology"/>
<dbReference type="AlphaFoldDB" id="A0A6G0VUU7"/>
<dbReference type="SUPFAM" id="SSF50249">
    <property type="entry name" value="Nucleic acid-binding proteins"/>
    <property type="match status" value="1"/>
</dbReference>
<gene>
    <name evidence="6" type="ORF">FWK35_00025560</name>
</gene>
<protein>
    <submittedName>
        <fullName evidence="6">Replication protein A 70 kDa DNA-binding subunit</fullName>
    </submittedName>
</protein>
<evidence type="ECO:0000313" key="7">
    <source>
        <dbReference type="Proteomes" id="UP000478052"/>
    </source>
</evidence>
<evidence type="ECO:0000256" key="1">
    <source>
        <dbReference type="ARBA" id="ARBA00005690"/>
    </source>
</evidence>
<organism evidence="6 7">
    <name type="scientific">Aphis craccivora</name>
    <name type="common">Cowpea aphid</name>
    <dbReference type="NCBI Taxonomy" id="307492"/>
    <lineage>
        <taxon>Eukaryota</taxon>
        <taxon>Metazoa</taxon>
        <taxon>Ecdysozoa</taxon>
        <taxon>Arthropoda</taxon>
        <taxon>Hexapoda</taxon>
        <taxon>Insecta</taxon>
        <taxon>Pterygota</taxon>
        <taxon>Neoptera</taxon>
        <taxon>Paraneoptera</taxon>
        <taxon>Hemiptera</taxon>
        <taxon>Sternorrhyncha</taxon>
        <taxon>Aphidomorpha</taxon>
        <taxon>Aphidoidea</taxon>
        <taxon>Aphididae</taxon>
        <taxon>Aphidini</taxon>
        <taxon>Aphis</taxon>
        <taxon>Aphis</taxon>
    </lineage>
</organism>
<reference evidence="6 7" key="1">
    <citation type="submission" date="2019-08" db="EMBL/GenBank/DDBJ databases">
        <title>Whole genome of Aphis craccivora.</title>
        <authorList>
            <person name="Voronova N.V."/>
            <person name="Shulinski R.S."/>
            <person name="Bandarenka Y.V."/>
            <person name="Zhorov D.G."/>
            <person name="Warner D."/>
        </authorList>
    </citation>
    <scope>NUCLEOTIDE SEQUENCE [LARGE SCALE GENOMIC DNA]</scope>
    <source>
        <strain evidence="6">180601</strain>
        <tissue evidence="6">Whole Body</tissue>
    </source>
</reference>
<dbReference type="FunFam" id="2.40.50.140:FF:000041">
    <property type="entry name" value="Replication protein A subunit"/>
    <property type="match status" value="1"/>
</dbReference>
<comment type="similarity">
    <text evidence="1">Belongs to the replication factor A protein 1 family.</text>
</comment>
<keyword evidence="2" id="KW-0479">Metal-binding</keyword>
<comment type="caution">
    <text evidence="6">The sequence shown here is derived from an EMBL/GenBank/DDBJ whole genome shotgun (WGS) entry which is preliminary data.</text>
</comment>
<evidence type="ECO:0000313" key="6">
    <source>
        <dbReference type="EMBL" id="KAF0707408.1"/>
    </source>
</evidence>
<keyword evidence="5 6" id="KW-0238">DNA-binding</keyword>
<dbReference type="GO" id="GO:0003677">
    <property type="term" value="F:DNA binding"/>
    <property type="evidence" value="ECO:0007669"/>
    <property type="project" value="UniProtKB-KW"/>
</dbReference>
<keyword evidence="4" id="KW-0862">Zinc</keyword>
<accession>A0A6G0VUU7</accession>
<evidence type="ECO:0000256" key="2">
    <source>
        <dbReference type="ARBA" id="ARBA00022723"/>
    </source>
</evidence>
<dbReference type="EMBL" id="VUJU01012555">
    <property type="protein sequence ID" value="KAF0707408.1"/>
    <property type="molecule type" value="Genomic_DNA"/>
</dbReference>
<evidence type="ECO:0000256" key="5">
    <source>
        <dbReference type="ARBA" id="ARBA00023125"/>
    </source>
</evidence>
<keyword evidence="3" id="KW-0863">Zinc-finger</keyword>
<evidence type="ECO:0000256" key="3">
    <source>
        <dbReference type="ARBA" id="ARBA00022771"/>
    </source>
</evidence>
<feature type="non-terminal residue" evidence="6">
    <location>
        <position position="70"/>
    </location>
</feature>
<dbReference type="Gene3D" id="2.40.50.140">
    <property type="entry name" value="Nucleic acid-binding proteins"/>
    <property type="match status" value="1"/>
</dbReference>
<dbReference type="Proteomes" id="UP000478052">
    <property type="component" value="Unassembled WGS sequence"/>
</dbReference>
<dbReference type="InterPro" id="IPR012340">
    <property type="entry name" value="NA-bd_OB-fold"/>
</dbReference>
<dbReference type="GO" id="GO:0008270">
    <property type="term" value="F:zinc ion binding"/>
    <property type="evidence" value="ECO:0007669"/>
    <property type="project" value="UniProtKB-KW"/>
</dbReference>
<sequence length="70" mass="8249">MTVDMKIVDLIDNIKNWKITARIQNKTSVRKFKRNGNETKVFNLDIIDNSGEIRCVIFGDNVEKLYDIFR</sequence>
<dbReference type="OrthoDB" id="1751331at2759"/>
<evidence type="ECO:0000256" key="4">
    <source>
        <dbReference type="ARBA" id="ARBA00022833"/>
    </source>
</evidence>